<feature type="non-terminal residue" evidence="4">
    <location>
        <position position="1"/>
    </location>
</feature>
<dbReference type="CDD" id="cd12797">
    <property type="entry name" value="M23_peptidase"/>
    <property type="match status" value="1"/>
</dbReference>
<feature type="transmembrane region" description="Helical" evidence="2">
    <location>
        <begin position="7"/>
        <end position="33"/>
    </location>
</feature>
<evidence type="ECO:0000256" key="2">
    <source>
        <dbReference type="SAM" id="Phobius"/>
    </source>
</evidence>
<name>A0A3B0TBA0_9ZZZZ</name>
<dbReference type="PANTHER" id="PTHR21666">
    <property type="entry name" value="PEPTIDASE-RELATED"/>
    <property type="match status" value="1"/>
</dbReference>
<keyword evidence="2" id="KW-0472">Membrane</keyword>
<dbReference type="GO" id="GO:0004222">
    <property type="term" value="F:metalloendopeptidase activity"/>
    <property type="evidence" value="ECO:0007669"/>
    <property type="project" value="TreeGrafter"/>
</dbReference>
<evidence type="ECO:0000313" key="4">
    <source>
        <dbReference type="EMBL" id="VAW15705.1"/>
    </source>
</evidence>
<accession>A0A3B0TBA0</accession>
<keyword evidence="2" id="KW-1133">Transmembrane helix</keyword>
<dbReference type="SUPFAM" id="SSF51261">
    <property type="entry name" value="Duplicated hybrid motif"/>
    <property type="match status" value="1"/>
</dbReference>
<dbReference type="InterPro" id="IPR011055">
    <property type="entry name" value="Dup_hybrid_motif"/>
</dbReference>
<dbReference type="InterPro" id="IPR050570">
    <property type="entry name" value="Cell_wall_metabolism_enzyme"/>
</dbReference>
<dbReference type="EMBL" id="UOEQ01000071">
    <property type="protein sequence ID" value="VAW15705.1"/>
    <property type="molecule type" value="Genomic_DNA"/>
</dbReference>
<protein>
    <recommendedName>
        <fullName evidence="3">M23ase beta-sheet core domain-containing protein</fullName>
    </recommendedName>
</protein>
<dbReference type="Gene3D" id="3.10.450.350">
    <property type="match status" value="1"/>
</dbReference>
<dbReference type="PANTHER" id="PTHR21666:SF289">
    <property type="entry name" value="L-ALA--D-GLU ENDOPEPTIDASE"/>
    <property type="match status" value="1"/>
</dbReference>
<feature type="domain" description="M23ase beta-sheet core" evidence="3">
    <location>
        <begin position="477"/>
        <end position="573"/>
    </location>
</feature>
<organism evidence="4">
    <name type="scientific">hydrothermal vent metagenome</name>
    <dbReference type="NCBI Taxonomy" id="652676"/>
    <lineage>
        <taxon>unclassified sequences</taxon>
        <taxon>metagenomes</taxon>
        <taxon>ecological metagenomes</taxon>
    </lineage>
</organism>
<dbReference type="InterPro" id="IPR016047">
    <property type="entry name" value="M23ase_b-sheet_dom"/>
</dbReference>
<sequence length="616" mass="67988">PQGRELSLSWLAGAIMTGLTSILLMGGALYVSFLGQDTFSTPYDALQIKTETSVRDFSSTGKTERLRPVAQTRSEREIIEASVRVDDLGISRIRKQPFDRIRATLATVATSLSLEIPEYDPVALLRRTSVQGEPLSEDLISTDIYGANVEGEITIRNIELPLNNPPPRIVSDFGAAEFAQLSLESSYSPSDITALGYAAQNGSIIELNSGISANSNAIFGEIENLTTMAKTTLVSDKILGRSERILTFREDTDFAQALAQNGFTANMSTAVLDALKNVFPSAIMPANSHLRILFGPNRTNDTLIPYRTSIYVGDTHRATVALTDTGRYVLGLAPPDIEFPEEDFEEINVNNLPSIYRSIWETARKYNLDNEKIDKIVSLYSYDVDLNNRISIGDGFEILQTEPDISGNQELLYVALTLDGIKREFFRFLDEDGKIDFYDPNGDTGKRFLIRRPVEGGGRLSSRYGMRIHPIFGTRKLHAGIDLAGPRGTPIYAAGDAVVRRAQWVSGFGRFVELQHVNGYMTRYAHMDRIADGIVAGGTVRQGQLIGYIGSTGNVTGNHLHFEVRINGNPVDPLGIQLPRDKSLAARDQITFAQTVDQIRSLMQREVEPVRVASNQ</sequence>
<proteinExistence type="predicted"/>
<evidence type="ECO:0000259" key="3">
    <source>
        <dbReference type="Pfam" id="PF01551"/>
    </source>
</evidence>
<reference evidence="4" key="1">
    <citation type="submission" date="2018-06" db="EMBL/GenBank/DDBJ databases">
        <authorList>
            <person name="Zhirakovskaya E."/>
        </authorList>
    </citation>
    <scope>NUCLEOTIDE SEQUENCE</scope>
</reference>
<evidence type="ECO:0000256" key="1">
    <source>
        <dbReference type="ARBA" id="ARBA00022729"/>
    </source>
</evidence>
<keyword evidence="1" id="KW-0732">Signal</keyword>
<dbReference type="Gene3D" id="2.70.70.10">
    <property type="entry name" value="Glucose Permease (Domain IIA)"/>
    <property type="match status" value="1"/>
</dbReference>
<gene>
    <name evidence="4" type="ORF">MNBD_ALPHA11-890</name>
</gene>
<dbReference type="Pfam" id="PF01551">
    <property type="entry name" value="Peptidase_M23"/>
    <property type="match status" value="1"/>
</dbReference>
<keyword evidence="2" id="KW-0812">Transmembrane</keyword>
<dbReference type="AlphaFoldDB" id="A0A3B0TBA0"/>